<feature type="domain" description="GSKIP" evidence="2">
    <location>
        <begin position="9"/>
        <end position="105"/>
    </location>
</feature>
<protein>
    <recommendedName>
        <fullName evidence="2">GSKIP domain-containing protein</fullName>
    </recommendedName>
</protein>
<dbReference type="PANTHER" id="PTHR12490">
    <property type="entry name" value="GSK3B-INTERACTING PROTEIN"/>
    <property type="match status" value="1"/>
</dbReference>
<evidence type="ECO:0000313" key="4">
    <source>
        <dbReference type="Proteomes" id="UP000596742"/>
    </source>
</evidence>
<dbReference type="Pfam" id="PF05303">
    <property type="entry name" value="GSKIP_dom"/>
    <property type="match status" value="1"/>
</dbReference>
<dbReference type="GO" id="GO:0019207">
    <property type="term" value="F:kinase regulator activity"/>
    <property type="evidence" value="ECO:0007669"/>
    <property type="project" value="TreeGrafter"/>
</dbReference>
<comment type="caution">
    <text evidence="3">The sequence shown here is derived from an EMBL/GenBank/DDBJ whole genome shotgun (WGS) entry which is preliminary data.</text>
</comment>
<reference evidence="3" key="1">
    <citation type="submission" date="2018-11" db="EMBL/GenBank/DDBJ databases">
        <authorList>
            <person name="Alioto T."/>
            <person name="Alioto T."/>
        </authorList>
    </citation>
    <scope>NUCLEOTIDE SEQUENCE</scope>
</reference>
<dbReference type="GO" id="GO:0060828">
    <property type="term" value="P:regulation of canonical Wnt signaling pathway"/>
    <property type="evidence" value="ECO:0007669"/>
    <property type="project" value="InterPro"/>
</dbReference>
<comment type="similarity">
    <text evidence="1">Belongs to the GSKIP family.</text>
</comment>
<accession>A0A8B6GIJ3</accession>
<evidence type="ECO:0000313" key="3">
    <source>
        <dbReference type="EMBL" id="VDI64361.1"/>
    </source>
</evidence>
<sequence length="117" mass="13541">MDQDEHTLRIEAEEVVKEVAYAVKFVIISPNLPSTNELVYLNLETKENEEFCVELSVRGFRVVSRHFDKIENLESQCYETIYALLDNLSPGYRNTFGDTLAMKLYSIQQRQSEDASI</sequence>
<name>A0A8B6GIJ3_MYTGA</name>
<dbReference type="SUPFAM" id="SSF103107">
    <property type="entry name" value="Hypothetical protein c14orf129, hspc210"/>
    <property type="match status" value="1"/>
</dbReference>
<dbReference type="InterPro" id="IPR007967">
    <property type="entry name" value="GSKIP_dom"/>
</dbReference>
<keyword evidence="4" id="KW-1185">Reference proteome</keyword>
<dbReference type="Proteomes" id="UP000596742">
    <property type="component" value="Unassembled WGS sequence"/>
</dbReference>
<dbReference type="AlphaFoldDB" id="A0A8B6GIJ3"/>
<dbReference type="GO" id="GO:0051018">
    <property type="term" value="F:protein kinase A binding"/>
    <property type="evidence" value="ECO:0007669"/>
    <property type="project" value="TreeGrafter"/>
</dbReference>
<gene>
    <name evidence="3" type="ORF">MGAL_10B031006</name>
</gene>
<dbReference type="Gene3D" id="3.30.2280.10">
    <property type="entry name" value="Hypothetical protein (hspc210)"/>
    <property type="match status" value="1"/>
</dbReference>
<evidence type="ECO:0000256" key="1">
    <source>
        <dbReference type="ARBA" id="ARBA00009571"/>
    </source>
</evidence>
<dbReference type="PANTHER" id="PTHR12490:SF4">
    <property type="entry name" value="GSK3B-INTERACTING PROTEIN"/>
    <property type="match status" value="1"/>
</dbReference>
<proteinExistence type="inferred from homology"/>
<dbReference type="OrthoDB" id="5804279at2759"/>
<dbReference type="GO" id="GO:0005737">
    <property type="term" value="C:cytoplasm"/>
    <property type="evidence" value="ECO:0007669"/>
    <property type="project" value="TreeGrafter"/>
</dbReference>
<dbReference type="EMBL" id="UYJE01008498">
    <property type="protein sequence ID" value="VDI64361.1"/>
    <property type="molecule type" value="Genomic_DNA"/>
</dbReference>
<dbReference type="InterPro" id="IPR037395">
    <property type="entry name" value="GSKIP"/>
</dbReference>
<organism evidence="3 4">
    <name type="scientific">Mytilus galloprovincialis</name>
    <name type="common">Mediterranean mussel</name>
    <dbReference type="NCBI Taxonomy" id="29158"/>
    <lineage>
        <taxon>Eukaryota</taxon>
        <taxon>Metazoa</taxon>
        <taxon>Spiralia</taxon>
        <taxon>Lophotrochozoa</taxon>
        <taxon>Mollusca</taxon>
        <taxon>Bivalvia</taxon>
        <taxon>Autobranchia</taxon>
        <taxon>Pteriomorphia</taxon>
        <taxon>Mytilida</taxon>
        <taxon>Mytiloidea</taxon>
        <taxon>Mytilidae</taxon>
        <taxon>Mytilinae</taxon>
        <taxon>Mytilus</taxon>
    </lineage>
</organism>
<dbReference type="InterPro" id="IPR023231">
    <property type="entry name" value="GSKIP_dom_sf"/>
</dbReference>
<evidence type="ECO:0000259" key="2">
    <source>
        <dbReference type="Pfam" id="PF05303"/>
    </source>
</evidence>